<feature type="region of interest" description="Disordered" evidence="1">
    <location>
        <begin position="201"/>
        <end position="264"/>
    </location>
</feature>
<keyword evidence="2" id="KW-0472">Membrane</keyword>
<evidence type="ECO:0000256" key="3">
    <source>
        <dbReference type="SAM" id="SignalP"/>
    </source>
</evidence>
<dbReference type="EMBL" id="KZ992456">
    <property type="protein sequence ID" value="RKP10360.1"/>
    <property type="molecule type" value="Genomic_DNA"/>
</dbReference>
<keyword evidence="2" id="KW-0812">Transmembrane</keyword>
<feature type="compositionally biased region" description="Basic and acidic residues" evidence="1">
    <location>
        <begin position="768"/>
        <end position="781"/>
    </location>
</feature>
<feature type="region of interest" description="Disordered" evidence="1">
    <location>
        <begin position="350"/>
        <end position="419"/>
    </location>
</feature>
<feature type="compositionally biased region" description="Acidic residues" evidence="1">
    <location>
        <begin position="226"/>
        <end position="236"/>
    </location>
</feature>
<protein>
    <recommendedName>
        <fullName evidence="6">Mid2 domain-containing protein</fullName>
    </recommendedName>
</protein>
<feature type="region of interest" description="Disordered" evidence="1">
    <location>
        <begin position="276"/>
        <end position="312"/>
    </location>
</feature>
<proteinExistence type="predicted"/>
<evidence type="ECO:0000313" key="5">
    <source>
        <dbReference type="Proteomes" id="UP000271241"/>
    </source>
</evidence>
<feature type="transmembrane region" description="Helical" evidence="2">
    <location>
        <begin position="173"/>
        <end position="193"/>
    </location>
</feature>
<organism evidence="4 5">
    <name type="scientific">Thamnocephalis sphaerospora</name>
    <dbReference type="NCBI Taxonomy" id="78915"/>
    <lineage>
        <taxon>Eukaryota</taxon>
        <taxon>Fungi</taxon>
        <taxon>Fungi incertae sedis</taxon>
        <taxon>Zoopagomycota</taxon>
        <taxon>Zoopagomycotina</taxon>
        <taxon>Zoopagomycetes</taxon>
        <taxon>Zoopagales</taxon>
        <taxon>Sigmoideomycetaceae</taxon>
        <taxon>Thamnocephalis</taxon>
    </lineage>
</organism>
<keyword evidence="3" id="KW-0732">Signal</keyword>
<feature type="chain" id="PRO_5020647084" description="Mid2 domain-containing protein" evidence="3">
    <location>
        <begin position="22"/>
        <end position="827"/>
    </location>
</feature>
<accession>A0A4P9XY55</accession>
<sequence>MHQTSLAVLLLVIGSATSTLAGDCCYTANTTNVNTFDRSTNVTFNAFDSDAIQQQNAYNATISLPEGYSFMAAPKLVGQVTGELTCSNGSAPRTLQCNSAANINHMQVLLQLRAPQNAATGTPSIKLTVLNDECQLDTGCSLASVMSKQPSDSGDSEEGKVFLGPFGYVSKTMAIGIGIGFGLVILIVAYMVLQRVFPSKNREGGRTLNHANRRNNIPLRHRDDRHDDDDNDNDNGDAERGNVGSPGGRLQHGRTQDTQHTRCDSYGSEQNLMTATSASMSARPTGPAAKDTRGRSAPQQNSNVTRSAISPLPSTVAQLGSGIQLAPAGKKKNAQASPMMTSVVVDVTSNRENTSSHHHKSESSGVLTSRSARSLTLGKNSRKDASPHTRSPSLHQQRSPADVSSPNSGTGHARSKSVAATQYANMRAQPSTEDAPQNPFEVLEDDIYDNVASKSASSRSMNRSRSTRSMQKQNDASTSSRAQWASHSQSPKHADADQAYDRRSPPESANDRRYKSLSPQTAQQGSHLHLGDDTFVDNDHAGDPVSIVISPTVLRQSSKPLSPELVGRSFTRITNKRSEEPQEVVENDIYDELSYYAYETTPEKQSPAVDETNMLTSYNLARHLELQDDDAYAAVPDTSDDRADAPWTAQNLVNEEESSEDSNVRGSPAAKGQYDGRHADEDAVVYTLHSRSKSRDGSNRNRGMSRHREQGQEYARERTPERHCQPAVENSTARHQAKRSTSRGRSDRSTAINKATVSPFDDTYASTQHDRHAYRGEKERYGAAQAKKTSPVTTKQSMRRQQNQSISPIKDTIESPTSIGRRRPIDF</sequence>
<gene>
    <name evidence="4" type="ORF">THASP1DRAFT_27844</name>
</gene>
<feature type="compositionally biased region" description="Basic and acidic residues" evidence="1">
    <location>
        <begin position="254"/>
        <end position="263"/>
    </location>
</feature>
<keyword evidence="2" id="KW-1133">Transmembrane helix</keyword>
<keyword evidence="5" id="KW-1185">Reference proteome</keyword>
<dbReference type="Proteomes" id="UP000271241">
    <property type="component" value="Unassembled WGS sequence"/>
</dbReference>
<feature type="region of interest" description="Disordered" evidence="1">
    <location>
        <begin position="452"/>
        <end position="537"/>
    </location>
</feature>
<feature type="compositionally biased region" description="Polar residues" evidence="1">
    <location>
        <begin position="363"/>
        <end position="379"/>
    </location>
</feature>
<evidence type="ECO:0000256" key="2">
    <source>
        <dbReference type="SAM" id="Phobius"/>
    </source>
</evidence>
<dbReference type="AlphaFoldDB" id="A0A4P9XY55"/>
<feature type="compositionally biased region" description="Low complexity" evidence="1">
    <location>
        <begin position="453"/>
        <end position="469"/>
    </location>
</feature>
<name>A0A4P9XY55_9FUNG</name>
<feature type="compositionally biased region" description="Polar residues" evidence="1">
    <location>
        <begin position="470"/>
        <end position="491"/>
    </location>
</feature>
<feature type="signal peptide" evidence="3">
    <location>
        <begin position="1"/>
        <end position="21"/>
    </location>
</feature>
<feature type="compositionally biased region" description="Polar residues" evidence="1">
    <location>
        <begin position="297"/>
        <end position="312"/>
    </location>
</feature>
<reference evidence="5" key="1">
    <citation type="journal article" date="2018" name="Nat. Microbiol.">
        <title>Leveraging single-cell genomics to expand the fungal tree of life.</title>
        <authorList>
            <person name="Ahrendt S.R."/>
            <person name="Quandt C.A."/>
            <person name="Ciobanu D."/>
            <person name="Clum A."/>
            <person name="Salamov A."/>
            <person name="Andreopoulos B."/>
            <person name="Cheng J.F."/>
            <person name="Woyke T."/>
            <person name="Pelin A."/>
            <person name="Henrissat B."/>
            <person name="Reynolds N.K."/>
            <person name="Benny G.L."/>
            <person name="Smith M.E."/>
            <person name="James T.Y."/>
            <person name="Grigoriev I.V."/>
        </authorList>
    </citation>
    <scope>NUCLEOTIDE SEQUENCE [LARGE SCALE GENOMIC DNA]</scope>
    <source>
        <strain evidence="5">RSA 1356</strain>
    </source>
</reference>
<feature type="compositionally biased region" description="Basic and acidic residues" evidence="1">
    <location>
        <begin position="706"/>
        <end position="724"/>
    </location>
</feature>
<feature type="compositionally biased region" description="Polar residues" evidence="1">
    <location>
        <begin position="388"/>
        <end position="410"/>
    </location>
</feature>
<feature type="compositionally biased region" description="Basic and acidic residues" evidence="1">
    <location>
        <begin position="492"/>
        <end position="514"/>
    </location>
</feature>
<evidence type="ECO:0000313" key="4">
    <source>
        <dbReference type="EMBL" id="RKP10360.1"/>
    </source>
</evidence>
<feature type="compositionally biased region" description="Polar residues" evidence="1">
    <location>
        <begin position="517"/>
        <end position="526"/>
    </location>
</feature>
<evidence type="ECO:0008006" key="6">
    <source>
        <dbReference type="Google" id="ProtNLM"/>
    </source>
</evidence>
<feature type="compositionally biased region" description="Polar residues" evidence="1">
    <location>
        <begin position="787"/>
        <end position="807"/>
    </location>
</feature>
<feature type="region of interest" description="Disordered" evidence="1">
    <location>
        <begin position="635"/>
        <end position="827"/>
    </location>
</feature>
<evidence type="ECO:0000256" key="1">
    <source>
        <dbReference type="SAM" id="MobiDB-lite"/>
    </source>
</evidence>